<dbReference type="PIRSF" id="PIRSF036492">
    <property type="entry name" value="ALDH"/>
    <property type="match status" value="1"/>
</dbReference>
<evidence type="ECO:0000313" key="8">
    <source>
        <dbReference type="Proteomes" id="UP001387110"/>
    </source>
</evidence>
<dbReference type="CDD" id="cd07136">
    <property type="entry name" value="ALDH_YwdH-P39616"/>
    <property type="match status" value="1"/>
</dbReference>
<comment type="caution">
    <text evidence="7">The sequence shown here is derived from an EMBL/GenBank/DDBJ whole genome shotgun (WGS) entry which is preliminary data.</text>
</comment>
<evidence type="ECO:0000313" key="7">
    <source>
        <dbReference type="EMBL" id="MEI4463904.1"/>
    </source>
</evidence>
<evidence type="ECO:0000256" key="3">
    <source>
        <dbReference type="PIRNR" id="PIRNR036492"/>
    </source>
</evidence>
<evidence type="ECO:0000256" key="4">
    <source>
        <dbReference type="PROSITE-ProRule" id="PRU10007"/>
    </source>
</evidence>
<dbReference type="RefSeq" id="WP_235515876.1">
    <property type="nucleotide sequence ID" value="NZ_JBAWKY010000007.1"/>
</dbReference>
<dbReference type="Gene3D" id="3.40.605.10">
    <property type="entry name" value="Aldehyde Dehydrogenase, Chain A, domain 1"/>
    <property type="match status" value="1"/>
</dbReference>
<organism evidence="7 8">
    <name type="scientific">Exiguobacterium indicum</name>
    <dbReference type="NCBI Taxonomy" id="296995"/>
    <lineage>
        <taxon>Bacteria</taxon>
        <taxon>Bacillati</taxon>
        <taxon>Bacillota</taxon>
        <taxon>Bacilli</taxon>
        <taxon>Bacillales</taxon>
        <taxon>Bacillales Family XII. Incertae Sedis</taxon>
        <taxon>Exiguobacterium</taxon>
    </lineage>
</organism>
<dbReference type="InterPro" id="IPR015590">
    <property type="entry name" value="Aldehyde_DH_dom"/>
</dbReference>
<dbReference type="InterPro" id="IPR016160">
    <property type="entry name" value="Ald_DH_CS_CYS"/>
</dbReference>
<dbReference type="InterPro" id="IPR016161">
    <property type="entry name" value="Ald_DH/histidinol_DH"/>
</dbReference>
<dbReference type="InterPro" id="IPR016163">
    <property type="entry name" value="Ald_DH_C"/>
</dbReference>
<dbReference type="InterPro" id="IPR029510">
    <property type="entry name" value="Ald_DH_CS_GLU"/>
</dbReference>
<sequence length="470" mass="52430">MQHPTMILQDQAVTEEVYSGKRAFFDAGKTKTIDFRLRQLERLEQLVRSNEERILVALAKDLGKPTFEAYTSEIGVLYQELREAKKQLARWMEPKRVATPLVLQPSKSFIRHDPLGVVLIIGPWNYPFQLLLAPVIGAIAAGNCIVLKPSDLTPHTSGLIAELIATTFDPDYISVVLGDGAVVGDQLLDRFRFDHVFFTGSPGVGRHIAMKTAAKLVPATLELGGKSPVIVDKSANLQITAKRIVWSKFFNAGQTCVCPDYLLVEETVKDALIQLLKAEIRRAFGADPQMSESYGRIINERRVHALQRLMQQGTIVHGGRIDLADRYVEPTLLDAVSLEDDIMKEEIFGPLLPIVSFSSPEQAVSIIRRNRYPLALYLYTESLEMESYFLEHVEFGGGCINNGMVHLMNAELPFGGVGSSGMGAYHGRHTFETFSHAKSIVKTSTKLDPSLRYAPYTSKKMTIAKRYFAR</sequence>
<dbReference type="PROSITE" id="PS00687">
    <property type="entry name" value="ALDEHYDE_DEHYDR_GLU"/>
    <property type="match status" value="1"/>
</dbReference>
<dbReference type="InterPro" id="IPR012394">
    <property type="entry name" value="Aldehyde_DH_NAD(P)"/>
</dbReference>
<dbReference type="PANTHER" id="PTHR43570:SF16">
    <property type="entry name" value="ALDEHYDE DEHYDROGENASE TYPE III, ISOFORM Q"/>
    <property type="match status" value="1"/>
</dbReference>
<protein>
    <recommendedName>
        <fullName evidence="3">Aldehyde dehydrogenase</fullName>
    </recommendedName>
</protein>
<reference evidence="7 8" key="1">
    <citation type="submission" date="2023-12" db="EMBL/GenBank/DDBJ databases">
        <authorList>
            <person name="Easwaran N."/>
            <person name="Lazarus H.P.S."/>
        </authorList>
    </citation>
    <scope>NUCLEOTIDE SEQUENCE [LARGE SCALE GENOMIC DNA]</scope>
    <source>
        <strain evidence="7 8">VIT-2023</strain>
    </source>
</reference>
<proteinExistence type="inferred from homology"/>
<evidence type="ECO:0000256" key="2">
    <source>
        <dbReference type="ARBA" id="ARBA00023002"/>
    </source>
</evidence>
<evidence type="ECO:0000256" key="1">
    <source>
        <dbReference type="ARBA" id="ARBA00009986"/>
    </source>
</evidence>
<keyword evidence="2 3" id="KW-0560">Oxidoreductase</keyword>
<name>A0ABU8ELZ1_9BACL</name>
<keyword evidence="8" id="KW-1185">Reference proteome</keyword>
<accession>A0ABU8ELZ1</accession>
<feature type="active site" evidence="4">
    <location>
        <position position="222"/>
    </location>
</feature>
<dbReference type="Gene3D" id="3.40.309.10">
    <property type="entry name" value="Aldehyde Dehydrogenase, Chain A, domain 2"/>
    <property type="match status" value="1"/>
</dbReference>
<dbReference type="Proteomes" id="UP001387110">
    <property type="component" value="Unassembled WGS sequence"/>
</dbReference>
<dbReference type="PROSITE" id="PS00070">
    <property type="entry name" value="ALDEHYDE_DEHYDR_CYS"/>
    <property type="match status" value="1"/>
</dbReference>
<comment type="similarity">
    <text evidence="1 3 5">Belongs to the aldehyde dehydrogenase family.</text>
</comment>
<dbReference type="InterPro" id="IPR016162">
    <property type="entry name" value="Ald_DH_N"/>
</dbReference>
<feature type="domain" description="Aldehyde dehydrogenase" evidence="6">
    <location>
        <begin position="22"/>
        <end position="440"/>
    </location>
</feature>
<gene>
    <name evidence="7" type="ORF">SZL87_15870</name>
</gene>
<evidence type="ECO:0000259" key="6">
    <source>
        <dbReference type="Pfam" id="PF00171"/>
    </source>
</evidence>
<dbReference type="PANTHER" id="PTHR43570">
    <property type="entry name" value="ALDEHYDE DEHYDROGENASE"/>
    <property type="match status" value="1"/>
</dbReference>
<dbReference type="SUPFAM" id="SSF53720">
    <property type="entry name" value="ALDH-like"/>
    <property type="match status" value="1"/>
</dbReference>
<dbReference type="EMBL" id="JBAWKY010000007">
    <property type="protein sequence ID" value="MEI4463904.1"/>
    <property type="molecule type" value="Genomic_DNA"/>
</dbReference>
<evidence type="ECO:0000256" key="5">
    <source>
        <dbReference type="RuleBase" id="RU003345"/>
    </source>
</evidence>
<dbReference type="Pfam" id="PF00171">
    <property type="entry name" value="Aldedh"/>
    <property type="match status" value="1"/>
</dbReference>